<keyword evidence="2" id="KW-1133">Transmembrane helix</keyword>
<dbReference type="Proteomes" id="UP000265828">
    <property type="component" value="Unassembled WGS sequence"/>
</dbReference>
<dbReference type="EMBL" id="QSUZ01000029">
    <property type="protein sequence ID" value="RGN84658.1"/>
    <property type="molecule type" value="Genomic_DNA"/>
</dbReference>
<evidence type="ECO:0000313" key="18">
    <source>
        <dbReference type="Proteomes" id="UP000261222"/>
    </source>
</evidence>
<evidence type="ECO:0000313" key="3">
    <source>
        <dbReference type="EMBL" id="CUO21370.1"/>
    </source>
</evidence>
<keyword evidence="2" id="KW-0472">Membrane</keyword>
<evidence type="ECO:0000313" key="4">
    <source>
        <dbReference type="EMBL" id="CUQ04995.1"/>
    </source>
</evidence>
<dbReference type="Proteomes" id="UP000293506">
    <property type="component" value="Unassembled WGS sequence"/>
</dbReference>
<dbReference type="EMBL" id="QSUB01000007">
    <property type="protein sequence ID" value="RGN02828.1"/>
    <property type="molecule type" value="Genomic_DNA"/>
</dbReference>
<organism evidence="4 16">
    <name type="scientific">Blautia obeum</name>
    <dbReference type="NCBI Taxonomy" id="40520"/>
    <lineage>
        <taxon>Bacteria</taxon>
        <taxon>Bacillati</taxon>
        <taxon>Bacillota</taxon>
        <taxon>Clostridia</taxon>
        <taxon>Lachnospirales</taxon>
        <taxon>Lachnospiraceae</taxon>
        <taxon>Blautia</taxon>
    </lineage>
</organism>
<evidence type="ECO:0000313" key="19">
    <source>
        <dbReference type="Proteomes" id="UP000265808"/>
    </source>
</evidence>
<sequence>MAAGFFYSKTFKIIATVILSVELIIIITLKVVDLYCDEPGCWNKKDWGTNYCMEHINSIYEEAMKRERAYENSQRKNSTSNSYSNKSQRSYSSGKKSTPSRSYNTYSNSYSSRRNDSYDVYNYDDPDDFADDWAEEFDGGNYDGGYDDAYDYWEENYGN</sequence>
<evidence type="ECO:0000313" key="10">
    <source>
        <dbReference type="EMBL" id="RHC03348.1"/>
    </source>
</evidence>
<dbReference type="Proteomes" id="UP000284220">
    <property type="component" value="Unassembled WGS sequence"/>
</dbReference>
<evidence type="ECO:0000313" key="21">
    <source>
        <dbReference type="Proteomes" id="UP000283585"/>
    </source>
</evidence>
<dbReference type="Proteomes" id="UP000283928">
    <property type="component" value="Unassembled WGS sequence"/>
</dbReference>
<evidence type="ECO:0000313" key="5">
    <source>
        <dbReference type="EMBL" id="RGN02828.1"/>
    </source>
</evidence>
<dbReference type="Proteomes" id="UP000285897">
    <property type="component" value="Unassembled WGS sequence"/>
</dbReference>
<feature type="transmembrane region" description="Helical" evidence="2">
    <location>
        <begin position="12"/>
        <end position="32"/>
    </location>
</feature>
<dbReference type="EMBL" id="QRHZ01000017">
    <property type="protein sequence ID" value="RHG13551.1"/>
    <property type="molecule type" value="Genomic_DNA"/>
</dbReference>
<dbReference type="Proteomes" id="UP000283585">
    <property type="component" value="Unassembled WGS sequence"/>
</dbReference>
<reference evidence="17 18" key="2">
    <citation type="submission" date="2018-08" db="EMBL/GenBank/DDBJ databases">
        <title>A genome reference for cultivated species of the human gut microbiota.</title>
        <authorList>
            <person name="Zou Y."/>
            <person name="Xue W."/>
            <person name="Luo G."/>
        </authorList>
    </citation>
    <scope>NUCLEOTIDE SEQUENCE [LARGE SCALE GENOMIC DNA]</scope>
    <source>
        <strain evidence="9 20">AF14-23</strain>
        <strain evidence="8 24">AF25-21</strain>
        <strain evidence="7 21">AF29-2BH</strain>
        <strain evidence="13 25">AF37-6AC</strain>
        <strain evidence="12 23">AM22-9LB</strain>
        <strain evidence="11 22">AM27-32LB</strain>
        <strain evidence="10 19">AM37-4AC</strain>
        <strain evidence="6 17">OM03-6</strain>
        <strain evidence="5 18">OM06-11AA</strain>
    </source>
</reference>
<dbReference type="Proteomes" id="UP000265808">
    <property type="component" value="Unassembled WGS sequence"/>
</dbReference>
<evidence type="ECO:0000313" key="12">
    <source>
        <dbReference type="EMBL" id="RHG13551.1"/>
    </source>
</evidence>
<keyword evidence="2" id="KW-0812">Transmembrane</keyword>
<feature type="region of interest" description="Disordered" evidence="1">
    <location>
        <begin position="70"/>
        <end position="111"/>
    </location>
</feature>
<dbReference type="Proteomes" id="UP000095409">
    <property type="component" value="Unassembled WGS sequence"/>
</dbReference>
<evidence type="ECO:0000256" key="2">
    <source>
        <dbReference type="SAM" id="Phobius"/>
    </source>
</evidence>
<dbReference type="EMBL" id="CYZD01000007">
    <property type="protein sequence ID" value="CUO21370.1"/>
    <property type="molecule type" value="Genomic_DNA"/>
</dbReference>
<evidence type="ECO:0000313" key="7">
    <source>
        <dbReference type="EMBL" id="RGQ02493.1"/>
    </source>
</evidence>
<evidence type="ECO:0000313" key="11">
    <source>
        <dbReference type="EMBL" id="RHE68221.1"/>
    </source>
</evidence>
<dbReference type="Proteomes" id="UP000095413">
    <property type="component" value="Unassembled WGS sequence"/>
</dbReference>
<name>A0A174TBB4_9FIRM</name>
<evidence type="ECO:0000313" key="13">
    <source>
        <dbReference type="EMBL" id="RHL42446.1"/>
    </source>
</evidence>
<feature type="compositionally biased region" description="Low complexity" evidence="1">
    <location>
        <begin position="75"/>
        <end position="111"/>
    </location>
</feature>
<dbReference type="RefSeq" id="WP_055057070.1">
    <property type="nucleotide sequence ID" value="NZ_CP176627.1"/>
</dbReference>
<dbReference type="AlphaFoldDB" id="A0A174TBB4"/>
<dbReference type="EMBL" id="QSKO01000065">
    <property type="protein sequence ID" value="RHE68221.1"/>
    <property type="molecule type" value="Genomic_DNA"/>
</dbReference>
<gene>
    <name evidence="13" type="ORF">DW021_17555</name>
    <name evidence="12" type="ORF">DW272_17045</name>
    <name evidence="11" type="ORF">DW723_18180</name>
    <name evidence="10" type="ORF">DW859_14905</name>
    <name evidence="9" type="ORF">DWW07_18725</name>
    <name evidence="8" type="ORF">DWY46_18505</name>
    <name evidence="7" type="ORF">DWZ12_15445</name>
    <name evidence="6" type="ORF">DXB38_14975</name>
    <name evidence="5" type="ORF">DXB81_14260</name>
    <name evidence="14" type="ORF">EAI82_15240</name>
    <name evidence="3" type="ORF">ERS852394_01693</name>
    <name evidence="4" type="ORF">ERS852533_03554</name>
</gene>
<protein>
    <submittedName>
        <fullName evidence="4">Uncharacterized protein</fullName>
    </submittedName>
</protein>
<evidence type="ECO:0000313" key="15">
    <source>
        <dbReference type="Proteomes" id="UP000095409"/>
    </source>
</evidence>
<evidence type="ECO:0000313" key="26">
    <source>
        <dbReference type="Proteomes" id="UP000293506"/>
    </source>
</evidence>
<evidence type="ECO:0000313" key="14">
    <source>
        <dbReference type="EMBL" id="RYT61238.1"/>
    </source>
</evidence>
<dbReference type="EMBL" id="QRSS01000029">
    <property type="protein sequence ID" value="RGQ02493.1"/>
    <property type="molecule type" value="Genomic_DNA"/>
</dbReference>
<accession>A0A174TBB4</accession>
<dbReference type="EMBL" id="CZBA01000034">
    <property type="protein sequence ID" value="CUQ04995.1"/>
    <property type="molecule type" value="Genomic_DNA"/>
</dbReference>
<dbReference type="EMBL" id="QSHL01000014">
    <property type="protein sequence ID" value="RHC03348.1"/>
    <property type="molecule type" value="Genomic_DNA"/>
</dbReference>
<dbReference type="EMBL" id="QRZI01000033">
    <property type="protein sequence ID" value="RGV59991.1"/>
    <property type="molecule type" value="Genomic_DNA"/>
</dbReference>
<evidence type="ECO:0000313" key="23">
    <source>
        <dbReference type="Proteomes" id="UP000284220"/>
    </source>
</evidence>
<dbReference type="EMBL" id="QROS01000032">
    <property type="protein sequence ID" value="RHL42446.1"/>
    <property type="molecule type" value="Genomic_DNA"/>
</dbReference>
<proteinExistence type="predicted"/>
<evidence type="ECO:0000313" key="25">
    <source>
        <dbReference type="Proteomes" id="UP000285897"/>
    </source>
</evidence>
<evidence type="ECO:0000313" key="8">
    <source>
        <dbReference type="EMBL" id="RGR44592.1"/>
    </source>
</evidence>
<dbReference type="EMBL" id="QRUH01000027">
    <property type="protein sequence ID" value="RGR44592.1"/>
    <property type="molecule type" value="Genomic_DNA"/>
</dbReference>
<evidence type="ECO:0000313" key="17">
    <source>
        <dbReference type="Proteomes" id="UP000261105"/>
    </source>
</evidence>
<dbReference type="EMBL" id="RCXQ01000025">
    <property type="protein sequence ID" value="RYT61238.1"/>
    <property type="molecule type" value="Genomic_DNA"/>
</dbReference>
<dbReference type="Proteomes" id="UP000261105">
    <property type="component" value="Unassembled WGS sequence"/>
</dbReference>
<evidence type="ECO:0000313" key="22">
    <source>
        <dbReference type="Proteomes" id="UP000283928"/>
    </source>
</evidence>
<evidence type="ECO:0000256" key="1">
    <source>
        <dbReference type="SAM" id="MobiDB-lite"/>
    </source>
</evidence>
<reference evidence="15 16" key="1">
    <citation type="submission" date="2015-09" db="EMBL/GenBank/DDBJ databases">
        <authorList>
            <consortium name="Pathogen Informatics"/>
        </authorList>
    </citation>
    <scope>NUCLEOTIDE SEQUENCE [LARGE SCALE GENOMIC DNA]</scope>
    <source>
        <strain evidence="3 15">2789STDY5608837</strain>
        <strain evidence="4 16">2789STDY5834921</strain>
    </source>
</reference>
<evidence type="ECO:0000313" key="24">
    <source>
        <dbReference type="Proteomes" id="UP000285839"/>
    </source>
</evidence>
<reference evidence="14 26" key="3">
    <citation type="journal article" date="2019" name="Science, e1252229">
        <title>Invertible promoters mediate bacterial phase variation, antibiotic resistance, and host adaptation in the gut.</title>
        <authorList>
            <person name="Jiang X."/>
            <person name="Hall A.B."/>
            <person name="Arthur T.D."/>
            <person name="Plichta D.R."/>
            <person name="Covington C.T."/>
            <person name="Poyet M."/>
            <person name="Crothers J."/>
            <person name="Moses P.L."/>
            <person name="Tolonen A.C."/>
            <person name="Vlamakis H."/>
            <person name="Alm E.J."/>
            <person name="Xavier R.J."/>
        </authorList>
    </citation>
    <scope>NUCLEOTIDE SEQUENCE [LARGE SCALE GENOMIC DNA]</scope>
    <source>
        <strain evidence="26">af_0058</strain>
        <strain evidence="14">Af_0058</strain>
    </source>
</reference>
<dbReference type="OrthoDB" id="9947809at2"/>
<dbReference type="Proteomes" id="UP000285839">
    <property type="component" value="Unassembled WGS sequence"/>
</dbReference>
<evidence type="ECO:0000313" key="9">
    <source>
        <dbReference type="EMBL" id="RGV59991.1"/>
    </source>
</evidence>
<evidence type="ECO:0000313" key="6">
    <source>
        <dbReference type="EMBL" id="RGN84658.1"/>
    </source>
</evidence>
<evidence type="ECO:0000313" key="20">
    <source>
        <dbReference type="Proteomes" id="UP000265828"/>
    </source>
</evidence>
<dbReference type="Proteomes" id="UP000261222">
    <property type="component" value="Unassembled WGS sequence"/>
</dbReference>
<evidence type="ECO:0000313" key="16">
    <source>
        <dbReference type="Proteomes" id="UP000095413"/>
    </source>
</evidence>